<keyword evidence="3" id="KW-1185">Reference proteome</keyword>
<evidence type="ECO:0000313" key="4">
    <source>
        <dbReference type="Proteomes" id="UP000049495"/>
    </source>
</evidence>
<dbReference type="Proteomes" id="UP000049077">
    <property type="component" value="Unassembled WGS sequence"/>
</dbReference>
<evidence type="ECO:0000313" key="2">
    <source>
        <dbReference type="EMBL" id="CDT43850.1"/>
    </source>
</evidence>
<dbReference type="EMBL" id="CCJX01000101">
    <property type="protein sequence ID" value="CDT31463.1"/>
    <property type="molecule type" value="Genomic_DNA"/>
</dbReference>
<reference evidence="2 3" key="2">
    <citation type="submission" date="2014-06" db="EMBL/GenBank/DDBJ databases">
        <authorList>
            <person name="Le Roux F."/>
        </authorList>
    </citation>
    <scope>NUCLEOTIDE SEQUENCE</scope>
    <source>
        <strain evidence="1 3">J5-4</strain>
        <strain evidence="2">J5-5</strain>
    </source>
</reference>
<evidence type="ECO:0000313" key="1">
    <source>
        <dbReference type="EMBL" id="CDT31463.1"/>
    </source>
</evidence>
<sequence>MAFIVTFFDVGSLSQNEIPDYAPSSLSGMTQFKLGEKRHPQE</sequence>
<gene>
    <name evidence="1" type="ORF">VCR4J5_190107</name>
    <name evidence="2" type="ORF">VCR5J5_320047</name>
</gene>
<proteinExistence type="predicted"/>
<comment type="caution">
    <text evidence="2">The sequence shown here is derived from an EMBL/GenBank/DDBJ whole genome shotgun (WGS) entry which is preliminary data.</text>
</comment>
<dbReference type="EMBL" id="CCJV01000092">
    <property type="protein sequence ID" value="CDT43850.1"/>
    <property type="molecule type" value="Genomic_DNA"/>
</dbReference>
<protein>
    <submittedName>
        <fullName evidence="2">Uncharacterized protein</fullName>
    </submittedName>
</protein>
<evidence type="ECO:0000313" key="3">
    <source>
        <dbReference type="Proteomes" id="UP000049077"/>
    </source>
</evidence>
<reference evidence="4" key="1">
    <citation type="submission" date="2014-06" db="EMBL/GenBank/DDBJ databases">
        <authorList>
            <person name="Le Roux Frederique"/>
        </authorList>
    </citation>
    <scope>NUCLEOTIDE SEQUENCE [LARGE SCALE GENOMIC DNA]</scope>
    <source>
        <strain evidence="4">J5-5</strain>
    </source>
</reference>
<organism evidence="2 4">
    <name type="scientific">Vibrio crassostreae</name>
    <dbReference type="NCBI Taxonomy" id="246167"/>
    <lineage>
        <taxon>Bacteria</taxon>
        <taxon>Pseudomonadati</taxon>
        <taxon>Pseudomonadota</taxon>
        <taxon>Gammaproteobacteria</taxon>
        <taxon>Vibrionales</taxon>
        <taxon>Vibrionaceae</taxon>
        <taxon>Vibrio</taxon>
    </lineage>
</organism>
<name>A0A822MWS9_9VIBR</name>
<accession>A0A822MWS9</accession>
<dbReference type="AlphaFoldDB" id="A0A822MWS9"/>
<dbReference type="Proteomes" id="UP000049495">
    <property type="component" value="Unassembled WGS sequence"/>
</dbReference>